<dbReference type="PRINTS" id="PR00141">
    <property type="entry name" value="PROTEASOME"/>
</dbReference>
<dbReference type="PANTHER" id="PTHR32194:SF4">
    <property type="entry name" value="PROTEASOME SUBUNIT BETA TYPE-7"/>
    <property type="match status" value="1"/>
</dbReference>
<evidence type="ECO:0000256" key="9">
    <source>
        <dbReference type="ARBA" id="ARBA00023242"/>
    </source>
</evidence>
<accession>A0A9D4TVJ8</accession>
<dbReference type="Proteomes" id="UP001055712">
    <property type="component" value="Unassembled WGS sequence"/>
</dbReference>
<dbReference type="InterPro" id="IPR000243">
    <property type="entry name" value="Pept_T1A_subB"/>
</dbReference>
<comment type="similarity">
    <text evidence="11">Belongs to the peptidase T1B family.</text>
</comment>
<comment type="subcellular location">
    <subcellularLocation>
        <location evidence="11">Cytoplasm</location>
    </subcellularLocation>
    <subcellularLocation>
        <location evidence="11">Nucleus</location>
    </subcellularLocation>
</comment>
<feature type="active site" description="Nucleophile" evidence="10">
    <location>
        <position position="36"/>
    </location>
</feature>
<evidence type="ECO:0000256" key="3">
    <source>
        <dbReference type="ARBA" id="ARBA00011517"/>
    </source>
</evidence>
<evidence type="ECO:0000256" key="2">
    <source>
        <dbReference type="ARBA" id="ARBA00002000"/>
    </source>
</evidence>
<comment type="subunit">
    <text evidence="3">Component of the 20S core complex of the 26S proteasome. The 26S proteasome is composed of a core protease (CP), known as the 20S proteasome, capped at one or both ends by the 19S regulatory particle (RP/PA700). The 20S proteasome core is composed of 28 subunits that are arranged in four stacked rings, resulting in a barrel-shaped structure. The two end rings are each formed by seven alpha subunits, and the two central rings are each formed by seven beta subunits. The catalytic chamber with the active sites is on the inside of the barrel.</text>
</comment>
<comment type="subunit">
    <text evidence="11">Component of the proteasome complex.</text>
</comment>
<keyword evidence="6" id="KW-0888">Threonine protease</keyword>
<dbReference type="PROSITE" id="PS00854">
    <property type="entry name" value="PROTEASOME_BETA_1"/>
    <property type="match status" value="1"/>
</dbReference>
<protein>
    <recommendedName>
        <fullName evidence="11">Proteasome subunit beta</fullName>
    </recommendedName>
</protein>
<reference evidence="12" key="2">
    <citation type="submission" date="2020-11" db="EMBL/GenBank/DDBJ databases">
        <authorList>
            <person name="Cecchin M."/>
            <person name="Marcolungo L."/>
            <person name="Rossato M."/>
            <person name="Girolomoni L."/>
            <person name="Cosentino E."/>
            <person name="Cuine S."/>
            <person name="Li-Beisson Y."/>
            <person name="Delledonne M."/>
            <person name="Ballottari M."/>
        </authorList>
    </citation>
    <scope>NUCLEOTIDE SEQUENCE</scope>
    <source>
        <strain evidence="12">211/11P</strain>
        <tissue evidence="12">Whole cell</tissue>
    </source>
</reference>
<evidence type="ECO:0000256" key="6">
    <source>
        <dbReference type="ARBA" id="ARBA00022698"/>
    </source>
</evidence>
<sequence>MAGASQQGGFAFDLCKRNEFFEAKGVKHPGFTKTGTTIAGIIFKDGVVLGADTRSTAGTTVADKNCEKIHYIAPNIYCCGAGTAADTENVTGMVASQLELHRYATGAQSRVVTAMTLLKGHLFKYQGHVSAALVLGGVDFRGPHLFTVYPHGSTDSLPYCTMGSGSLNAMAVFESGYKDDLTREEAMDLVARAIRSGIMNDLGSGSNVDLCIITKDGVEYLRNHEYLQAKTYERQFPQKFASGSVPVVRERIYDIKKVVTVVEGEPMDMEA</sequence>
<keyword evidence="9 11" id="KW-0539">Nucleus</keyword>
<evidence type="ECO:0000256" key="8">
    <source>
        <dbReference type="ARBA" id="ARBA00022942"/>
    </source>
</evidence>
<dbReference type="SUPFAM" id="SSF56235">
    <property type="entry name" value="N-terminal nucleophile aminohydrolases (Ntn hydrolases)"/>
    <property type="match status" value="1"/>
</dbReference>
<evidence type="ECO:0000256" key="11">
    <source>
        <dbReference type="RuleBase" id="RU004203"/>
    </source>
</evidence>
<keyword evidence="7" id="KW-0378">Hydrolase</keyword>
<name>A0A9D4TVJ8_CHLVU</name>
<gene>
    <name evidence="12" type="ORF">D9Q98_002890</name>
</gene>
<comment type="catalytic activity">
    <reaction evidence="1">
        <text>Cleavage of peptide bonds with very broad specificity.</text>
        <dbReference type="EC" id="3.4.25.1"/>
    </reaction>
</comment>
<evidence type="ECO:0000256" key="4">
    <source>
        <dbReference type="ARBA" id="ARBA00022490"/>
    </source>
</evidence>
<dbReference type="InterPro" id="IPR029055">
    <property type="entry name" value="Ntn_hydrolases_N"/>
</dbReference>
<dbReference type="GO" id="GO:0005839">
    <property type="term" value="C:proteasome core complex"/>
    <property type="evidence" value="ECO:0007669"/>
    <property type="project" value="InterPro"/>
</dbReference>
<dbReference type="OrthoDB" id="429533at2759"/>
<reference evidence="12" key="1">
    <citation type="journal article" date="2019" name="Plant J.">
        <title>Chlorella vulgaris genome assembly and annotation reveals the molecular basis for metabolic acclimation to high light conditions.</title>
        <authorList>
            <person name="Cecchin M."/>
            <person name="Marcolungo L."/>
            <person name="Rossato M."/>
            <person name="Girolomoni L."/>
            <person name="Cosentino E."/>
            <person name="Cuine S."/>
            <person name="Li-Beisson Y."/>
            <person name="Delledonne M."/>
            <person name="Ballottari M."/>
        </authorList>
    </citation>
    <scope>NUCLEOTIDE SEQUENCE</scope>
    <source>
        <strain evidence="12">211/11P</strain>
    </source>
</reference>
<dbReference type="CDD" id="cd03763">
    <property type="entry name" value="proteasome_beta_type_7"/>
    <property type="match status" value="1"/>
</dbReference>
<dbReference type="GO" id="GO:0005737">
    <property type="term" value="C:cytoplasm"/>
    <property type="evidence" value="ECO:0007669"/>
    <property type="project" value="UniProtKB-SubCell"/>
</dbReference>
<dbReference type="GO" id="GO:0004298">
    <property type="term" value="F:threonine-type endopeptidase activity"/>
    <property type="evidence" value="ECO:0007669"/>
    <property type="project" value="UniProtKB-KW"/>
</dbReference>
<dbReference type="InterPro" id="IPR016050">
    <property type="entry name" value="Proteasome_bsu_CS"/>
</dbReference>
<keyword evidence="8 11" id="KW-0647">Proteasome</keyword>
<dbReference type="PROSITE" id="PS51476">
    <property type="entry name" value="PROTEASOME_BETA_2"/>
    <property type="match status" value="1"/>
</dbReference>
<dbReference type="GO" id="GO:0051603">
    <property type="term" value="P:proteolysis involved in protein catabolic process"/>
    <property type="evidence" value="ECO:0007669"/>
    <property type="project" value="InterPro"/>
</dbReference>
<dbReference type="InterPro" id="IPR023333">
    <property type="entry name" value="Proteasome_suB-type"/>
</dbReference>
<evidence type="ECO:0000313" key="13">
    <source>
        <dbReference type="Proteomes" id="UP001055712"/>
    </source>
</evidence>
<comment type="caution">
    <text evidence="12">The sequence shown here is derived from an EMBL/GenBank/DDBJ whole genome shotgun (WGS) entry which is preliminary data.</text>
</comment>
<dbReference type="Gene3D" id="3.60.20.10">
    <property type="entry name" value="Glutamine Phosphoribosylpyrophosphate, subunit 1, domain 1"/>
    <property type="match status" value="1"/>
</dbReference>
<dbReference type="InterPro" id="IPR001353">
    <property type="entry name" value="Proteasome_sua/b"/>
</dbReference>
<dbReference type="EMBL" id="SIDB01000003">
    <property type="protein sequence ID" value="KAI3434835.1"/>
    <property type="molecule type" value="Genomic_DNA"/>
</dbReference>
<proteinExistence type="inferred from homology"/>
<evidence type="ECO:0000256" key="1">
    <source>
        <dbReference type="ARBA" id="ARBA00001198"/>
    </source>
</evidence>
<evidence type="ECO:0000256" key="7">
    <source>
        <dbReference type="ARBA" id="ARBA00022801"/>
    </source>
</evidence>
<dbReference type="GO" id="GO:0005634">
    <property type="term" value="C:nucleus"/>
    <property type="evidence" value="ECO:0007669"/>
    <property type="project" value="UniProtKB-SubCell"/>
</dbReference>
<comment type="function">
    <text evidence="11">Component of the proteasome, a multicatalytic proteinase complex which is characterized by its ability to cleave peptides with Arg, Phe, Tyr, Leu, and Glu adjacent to the leaving group at neutral or slightly basic pH. The proteasome has an ATP-dependent proteolytic activity.</text>
</comment>
<keyword evidence="13" id="KW-1185">Reference proteome</keyword>
<evidence type="ECO:0000313" key="12">
    <source>
        <dbReference type="EMBL" id="KAI3434835.1"/>
    </source>
</evidence>
<keyword evidence="5" id="KW-0645">Protease</keyword>
<dbReference type="FunFam" id="3.60.20.10:FF:000005">
    <property type="entry name" value="Proteasome subunit beta type-2"/>
    <property type="match status" value="1"/>
</dbReference>
<dbReference type="PANTHER" id="PTHR32194">
    <property type="entry name" value="METALLOPROTEASE TLDD"/>
    <property type="match status" value="1"/>
</dbReference>
<comment type="function">
    <text evidence="2">The proteasome is a multicatalytic proteinase complex which is characterized by its ability to cleave peptides with Arg, Phe, Tyr, Leu, and Glu adjacent to the leaving group at neutral or slightly basic pH. The proteasome has an ATP-dependent proteolytic activity.</text>
</comment>
<evidence type="ECO:0000256" key="5">
    <source>
        <dbReference type="ARBA" id="ARBA00022670"/>
    </source>
</evidence>
<keyword evidence="4 11" id="KW-0963">Cytoplasm</keyword>
<organism evidence="12 13">
    <name type="scientific">Chlorella vulgaris</name>
    <name type="common">Green alga</name>
    <dbReference type="NCBI Taxonomy" id="3077"/>
    <lineage>
        <taxon>Eukaryota</taxon>
        <taxon>Viridiplantae</taxon>
        <taxon>Chlorophyta</taxon>
        <taxon>core chlorophytes</taxon>
        <taxon>Trebouxiophyceae</taxon>
        <taxon>Chlorellales</taxon>
        <taxon>Chlorellaceae</taxon>
        <taxon>Chlorella clade</taxon>
        <taxon>Chlorella</taxon>
    </lineage>
</organism>
<dbReference type="AlphaFoldDB" id="A0A9D4TVJ8"/>
<evidence type="ECO:0000256" key="10">
    <source>
        <dbReference type="PIRSR" id="PIRSR600243-1"/>
    </source>
</evidence>
<dbReference type="Pfam" id="PF00227">
    <property type="entry name" value="Proteasome"/>
    <property type="match status" value="1"/>
</dbReference>